<evidence type="ECO:0000256" key="1">
    <source>
        <dbReference type="SAM" id="Phobius"/>
    </source>
</evidence>
<comment type="caution">
    <text evidence="2">The sequence shown here is derived from an EMBL/GenBank/DDBJ whole genome shotgun (WGS) entry which is preliminary data.</text>
</comment>
<keyword evidence="1" id="KW-0472">Membrane</keyword>
<evidence type="ECO:0000313" key="3">
    <source>
        <dbReference type="Proteomes" id="UP001293718"/>
    </source>
</evidence>
<evidence type="ECO:0000313" key="2">
    <source>
        <dbReference type="EMBL" id="MDZ5457022.1"/>
    </source>
</evidence>
<keyword evidence="1" id="KW-1133">Transmembrane helix</keyword>
<protein>
    <recommendedName>
        <fullName evidence="4">Prepilin-type N-terminal cleavage/methylation domain-containing protein</fullName>
    </recommendedName>
</protein>
<organism evidence="2 3">
    <name type="scientific">Azohydromonas lata</name>
    <dbReference type="NCBI Taxonomy" id="45677"/>
    <lineage>
        <taxon>Bacteria</taxon>
        <taxon>Pseudomonadati</taxon>
        <taxon>Pseudomonadota</taxon>
        <taxon>Betaproteobacteria</taxon>
        <taxon>Burkholderiales</taxon>
        <taxon>Sphaerotilaceae</taxon>
        <taxon>Azohydromonas</taxon>
    </lineage>
</organism>
<feature type="transmembrane region" description="Helical" evidence="1">
    <location>
        <begin position="21"/>
        <end position="42"/>
    </location>
</feature>
<dbReference type="RefSeq" id="WP_322465449.1">
    <property type="nucleotide sequence ID" value="NZ_JAXOJX010000013.1"/>
</dbReference>
<keyword evidence="3" id="KW-1185">Reference proteome</keyword>
<name>A0ABU5ID34_9BURK</name>
<accession>A0ABU5ID34</accession>
<dbReference type="Proteomes" id="UP001293718">
    <property type="component" value="Unassembled WGS sequence"/>
</dbReference>
<gene>
    <name evidence="2" type="ORF">SM757_10620</name>
</gene>
<proteinExistence type="predicted"/>
<keyword evidence="1" id="KW-0812">Transmembrane</keyword>
<dbReference type="EMBL" id="JAXOJX010000013">
    <property type="protein sequence ID" value="MDZ5457022.1"/>
    <property type="molecule type" value="Genomic_DNA"/>
</dbReference>
<sequence length="146" mass="15008">MHTPRLCTQARRAAARPRGFALLETVLVIGLLGLVAAGLLSMQPRVFATQNEARDQYVGLEIQRACAERLLGLRRQLGFTNVNASLCNGLGGVGGFAANPGVALLDAAGTSITTCASATCTATITLARANGAAAVLPALTLQLSAY</sequence>
<evidence type="ECO:0008006" key="4">
    <source>
        <dbReference type="Google" id="ProtNLM"/>
    </source>
</evidence>
<reference evidence="2 3" key="1">
    <citation type="submission" date="2023-11" db="EMBL/GenBank/DDBJ databases">
        <title>Draft genome of Azohydromonas lata strain H1 (DSM1123), a polyhydroxyalkanoate producer.</title>
        <authorList>
            <person name="Traversa D."/>
            <person name="D'Addabbo P."/>
            <person name="Pazzani C."/>
            <person name="Manzari C."/>
            <person name="Chiara M."/>
            <person name="Scrascia M."/>
        </authorList>
    </citation>
    <scope>NUCLEOTIDE SEQUENCE [LARGE SCALE GENOMIC DNA]</scope>
    <source>
        <strain evidence="2 3">H1</strain>
    </source>
</reference>